<evidence type="ECO:0000256" key="2">
    <source>
        <dbReference type="SAM" id="MobiDB-lite"/>
    </source>
</evidence>
<dbReference type="Pfam" id="PF00048">
    <property type="entry name" value="IL8"/>
    <property type="match status" value="1"/>
</dbReference>
<evidence type="ECO:0000313" key="6">
    <source>
        <dbReference type="Proteomes" id="UP000264800"/>
    </source>
</evidence>
<dbReference type="InterPro" id="IPR001811">
    <property type="entry name" value="Chemokine_IL8-like_dom"/>
</dbReference>
<dbReference type="Proteomes" id="UP000264800">
    <property type="component" value="Unplaced"/>
</dbReference>
<evidence type="ECO:0000259" key="4">
    <source>
        <dbReference type="Pfam" id="PF00048"/>
    </source>
</evidence>
<evidence type="ECO:0000256" key="3">
    <source>
        <dbReference type="SAM" id="SignalP"/>
    </source>
</evidence>
<dbReference type="SUPFAM" id="SSF54117">
    <property type="entry name" value="Interleukin 8-like chemokines"/>
    <property type="match status" value="1"/>
</dbReference>
<dbReference type="GeneTree" id="ENSGT00940000175682"/>
<protein>
    <recommendedName>
        <fullName evidence="4">Chemokine interleukin-8-like domain-containing protein</fullName>
    </recommendedName>
</protein>
<dbReference type="GO" id="GO:0006955">
    <property type="term" value="P:immune response"/>
    <property type="evidence" value="ECO:0007669"/>
    <property type="project" value="InterPro"/>
</dbReference>
<name>A0A3Q3BHJ7_KRYMA</name>
<dbReference type="Ensembl" id="ENSKMAT00000029955.1">
    <property type="protein sequence ID" value="ENSKMAP00000029588.1"/>
    <property type="gene ID" value="ENSKMAG00000021915.1"/>
</dbReference>
<reference evidence="5" key="1">
    <citation type="submission" date="2025-08" db="UniProtKB">
        <authorList>
            <consortium name="Ensembl"/>
        </authorList>
    </citation>
    <scope>IDENTIFICATION</scope>
</reference>
<dbReference type="GO" id="GO:0005615">
    <property type="term" value="C:extracellular space"/>
    <property type="evidence" value="ECO:0007669"/>
    <property type="project" value="UniProtKB-KW"/>
</dbReference>
<evidence type="ECO:0000256" key="1">
    <source>
        <dbReference type="ARBA" id="ARBA00022514"/>
    </source>
</evidence>
<dbReference type="AlphaFoldDB" id="A0A3Q3BHJ7"/>
<reference evidence="5" key="2">
    <citation type="submission" date="2025-09" db="UniProtKB">
        <authorList>
            <consortium name="Ensembl"/>
        </authorList>
    </citation>
    <scope>IDENTIFICATION</scope>
</reference>
<proteinExistence type="predicted"/>
<accession>A0A3Q3BHJ7</accession>
<feature type="domain" description="Chemokine interleukin-8-like" evidence="4">
    <location>
        <begin position="29"/>
        <end position="81"/>
    </location>
</feature>
<feature type="signal peptide" evidence="3">
    <location>
        <begin position="1"/>
        <end position="22"/>
    </location>
</feature>
<dbReference type="InterPro" id="IPR036048">
    <property type="entry name" value="Interleukin_8-like_sf"/>
</dbReference>
<dbReference type="Gene3D" id="2.40.50.40">
    <property type="match status" value="1"/>
</dbReference>
<dbReference type="GO" id="GO:0008009">
    <property type="term" value="F:chemokine activity"/>
    <property type="evidence" value="ECO:0007669"/>
    <property type="project" value="InterPro"/>
</dbReference>
<evidence type="ECO:0000313" key="5">
    <source>
        <dbReference type="Ensembl" id="ENSKMAP00000029588.1"/>
    </source>
</evidence>
<dbReference type="OMA" id="FHIAFLQ"/>
<keyword evidence="6" id="KW-1185">Reference proteome</keyword>
<sequence length="151" mass="15961">MINCGNLLRIALVVVVLMVASGLQDKLTSCCKKVSSAEITEPILEFEIQKPSGPCVIAVIFYTKTGHYCSHLKAPWVRKKIIELRKAKTQSGTPVVVVSSSPPSSVSLLSIISSTTSSPSASTLVSSSSPPSSSYTSPSSTRKTSSKSNNE</sequence>
<keyword evidence="1" id="KW-0202">Cytokine</keyword>
<feature type="chain" id="PRO_5018741434" description="Chemokine interleukin-8-like domain-containing protein" evidence="3">
    <location>
        <begin position="23"/>
        <end position="151"/>
    </location>
</feature>
<organism evidence="5 6">
    <name type="scientific">Kryptolebias marmoratus</name>
    <name type="common">Mangrove killifish</name>
    <name type="synonym">Rivulus marmoratus</name>
    <dbReference type="NCBI Taxonomy" id="37003"/>
    <lineage>
        <taxon>Eukaryota</taxon>
        <taxon>Metazoa</taxon>
        <taxon>Chordata</taxon>
        <taxon>Craniata</taxon>
        <taxon>Vertebrata</taxon>
        <taxon>Euteleostomi</taxon>
        <taxon>Actinopterygii</taxon>
        <taxon>Neopterygii</taxon>
        <taxon>Teleostei</taxon>
        <taxon>Neoteleostei</taxon>
        <taxon>Acanthomorphata</taxon>
        <taxon>Ovalentaria</taxon>
        <taxon>Atherinomorphae</taxon>
        <taxon>Cyprinodontiformes</taxon>
        <taxon>Rivulidae</taxon>
        <taxon>Kryptolebias</taxon>
    </lineage>
</organism>
<keyword evidence="3" id="KW-0732">Signal</keyword>
<feature type="region of interest" description="Disordered" evidence="2">
    <location>
        <begin position="115"/>
        <end position="151"/>
    </location>
</feature>